<feature type="region of interest" description="Disordered" evidence="3">
    <location>
        <begin position="180"/>
        <end position="216"/>
    </location>
</feature>
<proteinExistence type="inferred from homology"/>
<organism evidence="6">
    <name type="scientific">Capitella teleta</name>
    <name type="common">Polychaete worm</name>
    <dbReference type="NCBI Taxonomy" id="283909"/>
    <lineage>
        <taxon>Eukaryota</taxon>
        <taxon>Metazoa</taxon>
        <taxon>Spiralia</taxon>
        <taxon>Lophotrochozoa</taxon>
        <taxon>Annelida</taxon>
        <taxon>Polychaeta</taxon>
        <taxon>Sedentaria</taxon>
        <taxon>Scolecida</taxon>
        <taxon>Capitellidae</taxon>
        <taxon>Capitella</taxon>
    </lineage>
</organism>
<feature type="domain" description="RUN" evidence="5">
    <location>
        <begin position="11"/>
        <end position="162"/>
    </location>
</feature>
<dbReference type="HOGENOM" id="CLU_006235_0_0_1"/>
<dbReference type="InterPro" id="IPR021935">
    <property type="entry name" value="SGSM1/2_RBD"/>
</dbReference>
<dbReference type="CDD" id="cd15784">
    <property type="entry name" value="PH_RUTBC"/>
    <property type="match status" value="1"/>
</dbReference>
<evidence type="ECO:0000313" key="6">
    <source>
        <dbReference type="EMBL" id="ELT89436.1"/>
    </source>
</evidence>
<dbReference type="FunFam" id="1.10.472.80:FF:000004">
    <property type="entry name" value="Small G protein signaling modulator 1"/>
    <property type="match status" value="1"/>
</dbReference>
<dbReference type="Pfam" id="PF02759">
    <property type="entry name" value="RUN"/>
    <property type="match status" value="1"/>
</dbReference>
<evidence type="ECO:0000256" key="2">
    <source>
        <dbReference type="ARBA" id="ARBA00034124"/>
    </source>
</evidence>
<dbReference type="EnsemblMetazoa" id="CapteT101633">
    <property type="protein sequence ID" value="CapteP101633"/>
    <property type="gene ID" value="CapteG101633"/>
</dbReference>
<dbReference type="InterPro" id="IPR035969">
    <property type="entry name" value="Rab-GAP_TBC_sf"/>
</dbReference>
<protein>
    <recommendedName>
        <fullName evidence="9">Rab-GAP TBC domain-containing protein</fullName>
    </recommendedName>
</protein>
<sequence>MEESVTRKFVHEESSTITSLCGAVEACLLHGLRKRSLGLFKNSTTTALLQKINKNCPPATEVLRVLGQVEQNNDNLKKSIDSNRNQTSLSNRKTQYNPKYLWIRIALFEKQLAKILEYLVTNSSKYYEKDALMTDPCDGPTFSTLLVGPCALDYTRMKTPDHFWTDPPADELVQRHRIHSSAHGNHQMRSDSPKRPGLQVLPVRRHTSSSSEESARTVLTSAKEYVESLHQNNKSTLLYGKNNVLVQPREDVEPLAGYLSLHQESAGLSVKWTPNQLMNGCCDKEQDEESADRSLFWDFAVTVYIDEIVYLHCHQRSDTGGTIVLVGQDGVQRPPIHFPKGGHLLAFLSCLENGLLPHGQLDPPLWSQRGRGKVFPRLKRKGSRLSSAASAGSGHSEDEATDYVFRIVSTFRPENLPTLQWASSQGSRPPVPEVIATPPPPSVSSLDEAMDINGDVDEATEGHRSAVKMLCDTMRRQILSRAFYGWLSHCRHLKTVRTHLSGLVNNVIVAVDDPSDASGGLSAELWAEMSQGGVVKDKGNIYRLVYYGGCVHEVRKEVWPYLLGHYAFGSTEEERVEHDDHVKQQYERTMSEWLAIEAIVRQRDKETMAANLAKLSQESQDMIPLVRKDSSLSNDAELLDSVALNLHRIDKDVQRCDRNYWYFTPTNLDKLRNVMCTYVWEHLEVGYVQGMCDLVAPLLVIFDDEAKAYSCFCHLMKRMSSNFPHGGAMDQHFANMRSLIQILDPELFEHMHQYGDYTHFYFCYRWFLLDFKRELVYDDVFCVWETIWAARHISSRHFVLFLALALVQYYRDIIMDNNMDFTDIIKFFNEMAERHNAKQVLQLSRELVYKLQDLIDNK</sequence>
<feature type="domain" description="Rab-GAP TBC" evidence="4">
    <location>
        <begin position="549"/>
        <end position="791"/>
    </location>
</feature>
<evidence type="ECO:0000259" key="5">
    <source>
        <dbReference type="PROSITE" id="PS50826"/>
    </source>
</evidence>
<dbReference type="SUPFAM" id="SSF140741">
    <property type="entry name" value="RUN domain-like"/>
    <property type="match status" value="1"/>
</dbReference>
<evidence type="ECO:0008006" key="9">
    <source>
        <dbReference type="Google" id="ProtNLM"/>
    </source>
</evidence>
<dbReference type="GO" id="GO:0031410">
    <property type="term" value="C:cytoplasmic vesicle"/>
    <property type="evidence" value="ECO:0007669"/>
    <property type="project" value="UniProtKB-ARBA"/>
</dbReference>
<dbReference type="InterPro" id="IPR037213">
    <property type="entry name" value="Run_dom_sf"/>
</dbReference>
<dbReference type="FunCoup" id="R7TEE5">
    <property type="interactions" value="188"/>
</dbReference>
<dbReference type="InterPro" id="IPR037745">
    <property type="entry name" value="SGSM1/2"/>
</dbReference>
<dbReference type="Gene3D" id="1.20.58.900">
    <property type="match status" value="1"/>
</dbReference>
<dbReference type="OrthoDB" id="10264062at2759"/>
<dbReference type="STRING" id="283909.R7TEE5"/>
<dbReference type="PROSITE" id="PS50086">
    <property type="entry name" value="TBC_RABGAP"/>
    <property type="match status" value="1"/>
</dbReference>
<evidence type="ECO:0000259" key="4">
    <source>
        <dbReference type="PROSITE" id="PS50086"/>
    </source>
</evidence>
<evidence type="ECO:0000256" key="3">
    <source>
        <dbReference type="SAM" id="MobiDB-lite"/>
    </source>
</evidence>
<dbReference type="SUPFAM" id="SSF47923">
    <property type="entry name" value="Ypt/Rab-GAP domain of gyp1p"/>
    <property type="match status" value="2"/>
</dbReference>
<dbReference type="EMBL" id="AMQN01014856">
    <property type="status" value="NOT_ANNOTATED_CDS"/>
    <property type="molecule type" value="Genomic_DNA"/>
</dbReference>
<dbReference type="Pfam" id="PF00566">
    <property type="entry name" value="RabGAP-TBC"/>
    <property type="match status" value="1"/>
</dbReference>
<gene>
    <name evidence="6" type="ORF">CAPTEDRAFT_101633</name>
</gene>
<dbReference type="Gene3D" id="1.10.472.80">
    <property type="entry name" value="Ypt/Rab-GAP domain of gyp1p, domain 3"/>
    <property type="match status" value="1"/>
</dbReference>
<evidence type="ECO:0000256" key="1">
    <source>
        <dbReference type="ARBA" id="ARBA00022468"/>
    </source>
</evidence>
<dbReference type="CDD" id="cd17687">
    <property type="entry name" value="RUN_SGSM1_like"/>
    <property type="match status" value="1"/>
</dbReference>
<reference evidence="7" key="3">
    <citation type="submission" date="2015-06" db="UniProtKB">
        <authorList>
            <consortium name="EnsemblMetazoa"/>
        </authorList>
    </citation>
    <scope>IDENTIFICATION</scope>
</reference>
<dbReference type="Pfam" id="PF12068">
    <property type="entry name" value="PH_RBD"/>
    <property type="match status" value="1"/>
</dbReference>
<dbReference type="FunFam" id="2.30.29.230:FF:000008">
    <property type="entry name" value="Small G protein signaling modulator 2"/>
    <property type="match status" value="1"/>
</dbReference>
<name>R7TEE5_CAPTE</name>
<dbReference type="OMA" id="NEMAECH"/>
<dbReference type="SMART" id="SM00593">
    <property type="entry name" value="RUN"/>
    <property type="match status" value="1"/>
</dbReference>
<dbReference type="FunFam" id="1.10.8.270:FF:000006">
    <property type="entry name" value="Small G protein signaling modulator 2"/>
    <property type="match status" value="1"/>
</dbReference>
<keyword evidence="8" id="KW-1185">Reference proteome</keyword>
<dbReference type="SMART" id="SM00164">
    <property type="entry name" value="TBC"/>
    <property type="match status" value="1"/>
</dbReference>
<dbReference type="AlphaFoldDB" id="R7TEE5"/>
<dbReference type="PANTHER" id="PTHR22957:SF502">
    <property type="entry name" value="SMALL G PROTEIN SIGNALING MODULATOR 2-RELATED"/>
    <property type="match status" value="1"/>
</dbReference>
<dbReference type="PROSITE" id="PS50826">
    <property type="entry name" value="RUN"/>
    <property type="match status" value="1"/>
</dbReference>
<reference evidence="6 8" key="2">
    <citation type="journal article" date="2013" name="Nature">
        <title>Insights into bilaterian evolution from three spiralian genomes.</title>
        <authorList>
            <person name="Simakov O."/>
            <person name="Marletaz F."/>
            <person name="Cho S.J."/>
            <person name="Edsinger-Gonzales E."/>
            <person name="Havlak P."/>
            <person name="Hellsten U."/>
            <person name="Kuo D.H."/>
            <person name="Larsson T."/>
            <person name="Lv J."/>
            <person name="Arendt D."/>
            <person name="Savage R."/>
            <person name="Osoegawa K."/>
            <person name="de Jong P."/>
            <person name="Grimwood J."/>
            <person name="Chapman J.A."/>
            <person name="Shapiro H."/>
            <person name="Aerts A."/>
            <person name="Otillar R.P."/>
            <person name="Terry A.Y."/>
            <person name="Boore J.L."/>
            <person name="Grigoriev I.V."/>
            <person name="Lindberg D.R."/>
            <person name="Seaver E.C."/>
            <person name="Weisblat D.A."/>
            <person name="Putnam N.H."/>
            <person name="Rokhsar D.S."/>
        </authorList>
    </citation>
    <scope>NUCLEOTIDE SEQUENCE</scope>
    <source>
        <strain evidence="6 8">I ESC-2004</strain>
    </source>
</reference>
<dbReference type="Gene3D" id="2.30.29.230">
    <property type="match status" value="1"/>
</dbReference>
<comment type="similarity">
    <text evidence="2">Belongs to the RUTBC family.</text>
</comment>
<keyword evidence="1" id="KW-0343">GTPase activation</keyword>
<dbReference type="EMBL" id="KB311362">
    <property type="protein sequence ID" value="ELT89436.1"/>
    <property type="molecule type" value="Genomic_DNA"/>
</dbReference>
<dbReference type="InterPro" id="IPR000195">
    <property type="entry name" value="Rab-GAP-TBC_dom"/>
</dbReference>
<reference evidence="8" key="1">
    <citation type="submission" date="2012-12" db="EMBL/GenBank/DDBJ databases">
        <authorList>
            <person name="Hellsten U."/>
            <person name="Grimwood J."/>
            <person name="Chapman J.A."/>
            <person name="Shapiro H."/>
            <person name="Aerts A."/>
            <person name="Otillar R.P."/>
            <person name="Terry A.Y."/>
            <person name="Boore J.L."/>
            <person name="Simakov O."/>
            <person name="Marletaz F."/>
            <person name="Cho S.-J."/>
            <person name="Edsinger-Gonzales E."/>
            <person name="Havlak P."/>
            <person name="Kuo D.-H."/>
            <person name="Larsson T."/>
            <person name="Lv J."/>
            <person name="Arendt D."/>
            <person name="Savage R."/>
            <person name="Osoegawa K."/>
            <person name="de Jong P."/>
            <person name="Lindberg D.R."/>
            <person name="Seaver E.C."/>
            <person name="Weisblat D.A."/>
            <person name="Putnam N.H."/>
            <person name="Grigoriev I.V."/>
            <person name="Rokhsar D.S."/>
        </authorList>
    </citation>
    <scope>NUCLEOTIDE SEQUENCE</scope>
    <source>
        <strain evidence="8">I ESC-2004</strain>
    </source>
</reference>
<dbReference type="InterPro" id="IPR004012">
    <property type="entry name" value="Run_dom"/>
</dbReference>
<dbReference type="Gene3D" id="1.10.8.270">
    <property type="entry name" value="putative rabgap domain of human tbc1 domain family member 14 like domains"/>
    <property type="match status" value="1"/>
</dbReference>
<accession>R7TEE5</accession>
<dbReference type="GO" id="GO:0005096">
    <property type="term" value="F:GTPase activator activity"/>
    <property type="evidence" value="ECO:0007669"/>
    <property type="project" value="UniProtKB-KW"/>
</dbReference>
<evidence type="ECO:0000313" key="7">
    <source>
        <dbReference type="EnsemblMetazoa" id="CapteP101633"/>
    </source>
</evidence>
<evidence type="ECO:0000313" key="8">
    <source>
        <dbReference type="Proteomes" id="UP000014760"/>
    </source>
</evidence>
<dbReference type="Proteomes" id="UP000014760">
    <property type="component" value="Unassembled WGS sequence"/>
</dbReference>
<dbReference type="PANTHER" id="PTHR22957">
    <property type="entry name" value="TBC1 DOMAIN FAMILY MEMBER GTPASE-ACTIVATING PROTEIN"/>
    <property type="match status" value="1"/>
</dbReference>